<organism evidence="15 16">
    <name type="scientific">Pseudoxanthomonas taiwanensis</name>
    <dbReference type="NCBI Taxonomy" id="176598"/>
    <lineage>
        <taxon>Bacteria</taxon>
        <taxon>Pseudomonadati</taxon>
        <taxon>Pseudomonadota</taxon>
        <taxon>Gammaproteobacteria</taxon>
        <taxon>Lysobacterales</taxon>
        <taxon>Lysobacteraceae</taxon>
        <taxon>Pseudoxanthomonas</taxon>
    </lineage>
</organism>
<evidence type="ECO:0000259" key="14">
    <source>
        <dbReference type="SMART" id="SM00965"/>
    </source>
</evidence>
<comment type="caution">
    <text evidence="15">The sequence shown here is derived from an EMBL/GenBank/DDBJ whole genome shotgun (WGS) entry which is preliminary data.</text>
</comment>
<dbReference type="Pfam" id="PF07715">
    <property type="entry name" value="Plug"/>
    <property type="match status" value="1"/>
</dbReference>
<dbReference type="InterPro" id="IPR036942">
    <property type="entry name" value="Beta-barrel_TonB_sf"/>
</dbReference>
<dbReference type="SUPFAM" id="SSF56935">
    <property type="entry name" value="Porins"/>
    <property type="match status" value="1"/>
</dbReference>
<dbReference type="PANTHER" id="PTHR47234">
    <property type="match status" value="1"/>
</dbReference>
<keyword evidence="4" id="KW-0406">Ion transport</keyword>
<evidence type="ECO:0000256" key="8">
    <source>
        <dbReference type="ARBA" id="ARBA00023136"/>
    </source>
</evidence>
<sequence length="1008" mass="110290">MHAPSRVLLLTLACSVALAAQAQARSPHIDVPAGDRAAALNARARQSGTQLVYRAEDLKGRRTAGVRGATSADQALEQLLRGSGLAARRDQASGALLVARQDPAPAPAPARAAPQPAASAAEAPQEIVHIDTVQVTGSRIPRAQIEGPAPITVVTAEQIQANGFTTVPDILRGLTQNSGETQSQQSASGADFSPGAQQVDLRGLGPNHTLVLVNGRRIADFPLPFKGRSNFTDISNIPVAMIERVEVLTGSASAIYGSDAISGVVNFILRKRADGTTVDGRMGPTSEGGGESFEASLVGGFERGRLGGVYSVDLVSQVPLWAYERDIQDSTRDAPTANTRIARRAYLRTDWWDDYIDPGQAACDALAGQNRGTTYHAYRPRYGYYCGSDEAIGYGTILSKRRGVNAYASLTYLFDNGSEWFADVQAGHHDVALFRDVTSWSHMGADGNEEGYFFNRVTGQVEYWQRQFSPEEIGGLDRNMIETTQKTFGLTTGFKGRMGEAWDYEASLGWSQYRATISWPQIVAARANELFLGPQLGVDDDGFPVYDADPARLYRPLTRAEYDAIAARSVYHPESETGTLALTVATGELFRLPGGDAGFAATVELGHQAYDLNPDPLATQYHYYSWKDSDGHGSRNRWATAAELRLPLHDTLNLSLAGRYDQYRYAGNSVGKATWSAGLEWRPVQTLLLRGSYGTAFRAADLHYVFAGTGNDETSGIDYYRCLVDGADDCSDYDEGLIRTRAGNRELEPETSTSWTAGFVWSPLEGLDISADWFDIDMRDQVQDMRVDAILRDEAACRLGSLDPASPTCVDALARVSRSATSGALYGIHVSPVNVAREYTSGVDVAARYRLDTGIGRFTLAFNHTWVKEHEYQQFPGDPVEDQFAINSGFDIPRTKSGASLGWERDAWAVTLYGQRLGRLPNGWSYDQVWEEGDPGPWIAATYRYNASVQYRFDARSRLSLSVVNLANRMPPRDPTYTAYPYYDIAWFDSVGRQIHLQFTHRFGGSGP</sequence>
<evidence type="ECO:0000256" key="5">
    <source>
        <dbReference type="ARBA" id="ARBA00022692"/>
    </source>
</evidence>
<comment type="similarity">
    <text evidence="10 11">Belongs to the TonB-dependent receptor family.</text>
</comment>
<dbReference type="PROSITE" id="PS52016">
    <property type="entry name" value="TONB_DEPENDENT_REC_3"/>
    <property type="match status" value="1"/>
</dbReference>
<keyword evidence="8 10" id="KW-0472">Membrane</keyword>
<dbReference type="PANTHER" id="PTHR47234:SF1">
    <property type="entry name" value="TONB-DEPENDENT RECEPTOR"/>
    <property type="match status" value="1"/>
</dbReference>
<keyword evidence="3 10" id="KW-1134">Transmembrane beta strand</keyword>
<keyword evidence="15" id="KW-0675">Receptor</keyword>
<proteinExistence type="inferred from homology"/>
<evidence type="ECO:0000313" key="16">
    <source>
        <dbReference type="Proteomes" id="UP000717981"/>
    </source>
</evidence>
<evidence type="ECO:0000256" key="11">
    <source>
        <dbReference type="RuleBase" id="RU003357"/>
    </source>
</evidence>
<dbReference type="InterPro" id="IPR011662">
    <property type="entry name" value="Secretin/TonB_short_N"/>
</dbReference>
<evidence type="ECO:0000256" key="7">
    <source>
        <dbReference type="ARBA" id="ARBA00023077"/>
    </source>
</evidence>
<evidence type="ECO:0000256" key="3">
    <source>
        <dbReference type="ARBA" id="ARBA00022452"/>
    </source>
</evidence>
<evidence type="ECO:0000256" key="9">
    <source>
        <dbReference type="ARBA" id="ARBA00023237"/>
    </source>
</evidence>
<name>A0A921THA4_9GAMM</name>
<dbReference type="InterPro" id="IPR039426">
    <property type="entry name" value="TonB-dep_rcpt-like"/>
</dbReference>
<keyword evidence="9 10" id="KW-0998">Cell outer membrane</keyword>
<dbReference type="Pfam" id="PF07660">
    <property type="entry name" value="STN"/>
    <property type="match status" value="1"/>
</dbReference>
<keyword evidence="5 10" id="KW-0812">Transmembrane</keyword>
<dbReference type="EMBL" id="PDWK01000059">
    <property type="protein sequence ID" value="KAF1687869.1"/>
    <property type="molecule type" value="Genomic_DNA"/>
</dbReference>
<reference evidence="15" key="1">
    <citation type="submission" date="2017-10" db="EMBL/GenBank/DDBJ databases">
        <title>Whole genome sequencing of members of genus Pseudoxanthomonas.</title>
        <authorList>
            <person name="Kumar S."/>
            <person name="Bansal K."/>
            <person name="Kaur A."/>
            <person name="Patil P."/>
            <person name="Sharma S."/>
            <person name="Patil P.B."/>
        </authorList>
    </citation>
    <scope>NUCLEOTIDE SEQUENCE</scope>
    <source>
        <strain evidence="15">DSM 22914</strain>
    </source>
</reference>
<dbReference type="AlphaFoldDB" id="A0A921THA4"/>
<dbReference type="GO" id="GO:0006826">
    <property type="term" value="P:iron ion transport"/>
    <property type="evidence" value="ECO:0007669"/>
    <property type="project" value="UniProtKB-KW"/>
</dbReference>
<evidence type="ECO:0000256" key="12">
    <source>
        <dbReference type="SAM" id="MobiDB-lite"/>
    </source>
</evidence>
<feature type="domain" description="Secretin/TonB short N-terminal" evidence="14">
    <location>
        <begin position="49"/>
        <end position="101"/>
    </location>
</feature>
<accession>A0A921THA4</accession>
<feature type="chain" id="PRO_5037088034" evidence="13">
    <location>
        <begin position="20"/>
        <end position="1008"/>
    </location>
</feature>
<evidence type="ECO:0000313" key="15">
    <source>
        <dbReference type="EMBL" id="KAF1687869.1"/>
    </source>
</evidence>
<dbReference type="InterPro" id="IPR037066">
    <property type="entry name" value="Plug_dom_sf"/>
</dbReference>
<protein>
    <submittedName>
        <fullName evidence="15">TonB-dependent receptor</fullName>
    </submittedName>
</protein>
<feature type="compositionally biased region" description="Polar residues" evidence="12">
    <location>
        <begin position="177"/>
        <end position="188"/>
    </location>
</feature>
<evidence type="ECO:0000256" key="4">
    <source>
        <dbReference type="ARBA" id="ARBA00022496"/>
    </source>
</evidence>
<dbReference type="Proteomes" id="UP000717981">
    <property type="component" value="Unassembled WGS sequence"/>
</dbReference>
<dbReference type="InterPro" id="IPR012910">
    <property type="entry name" value="Plug_dom"/>
</dbReference>
<dbReference type="RefSeq" id="WP_162125069.1">
    <property type="nucleotide sequence ID" value="NZ_PDWK01000059.1"/>
</dbReference>
<keyword evidence="16" id="KW-1185">Reference proteome</keyword>
<feature type="signal peptide" evidence="13">
    <location>
        <begin position="1"/>
        <end position="19"/>
    </location>
</feature>
<feature type="compositionally biased region" description="Low complexity" evidence="12">
    <location>
        <begin position="109"/>
        <end position="123"/>
    </location>
</feature>
<dbReference type="GO" id="GO:0009279">
    <property type="term" value="C:cell outer membrane"/>
    <property type="evidence" value="ECO:0007669"/>
    <property type="project" value="UniProtKB-SubCell"/>
</dbReference>
<evidence type="ECO:0000256" key="13">
    <source>
        <dbReference type="SAM" id="SignalP"/>
    </source>
</evidence>
<dbReference type="InterPro" id="IPR000531">
    <property type="entry name" value="Beta-barrel_TonB"/>
</dbReference>
<dbReference type="Pfam" id="PF00593">
    <property type="entry name" value="TonB_dep_Rec_b-barrel"/>
    <property type="match status" value="1"/>
</dbReference>
<feature type="region of interest" description="Disordered" evidence="12">
    <location>
        <begin position="177"/>
        <end position="200"/>
    </location>
</feature>
<dbReference type="Gene3D" id="2.170.130.10">
    <property type="entry name" value="TonB-dependent receptor, plug domain"/>
    <property type="match status" value="1"/>
</dbReference>
<keyword evidence="4" id="KW-0410">Iron transport</keyword>
<keyword evidence="7 11" id="KW-0798">TonB box</keyword>
<evidence type="ECO:0000256" key="10">
    <source>
        <dbReference type="PROSITE-ProRule" id="PRU01360"/>
    </source>
</evidence>
<evidence type="ECO:0000256" key="2">
    <source>
        <dbReference type="ARBA" id="ARBA00022448"/>
    </source>
</evidence>
<evidence type="ECO:0000256" key="1">
    <source>
        <dbReference type="ARBA" id="ARBA00004571"/>
    </source>
</evidence>
<feature type="region of interest" description="Disordered" evidence="12">
    <location>
        <begin position="103"/>
        <end position="123"/>
    </location>
</feature>
<comment type="subcellular location">
    <subcellularLocation>
        <location evidence="1 10">Cell outer membrane</location>
        <topology evidence="1 10">Multi-pass membrane protein</topology>
    </subcellularLocation>
</comment>
<keyword evidence="2 10" id="KW-0813">Transport</keyword>
<keyword evidence="13" id="KW-0732">Signal</keyword>
<dbReference type="Gene3D" id="2.40.170.20">
    <property type="entry name" value="TonB-dependent receptor, beta-barrel domain"/>
    <property type="match status" value="1"/>
</dbReference>
<keyword evidence="6" id="KW-0408">Iron</keyword>
<evidence type="ECO:0000256" key="6">
    <source>
        <dbReference type="ARBA" id="ARBA00023004"/>
    </source>
</evidence>
<dbReference type="Gene3D" id="3.55.50.30">
    <property type="match status" value="1"/>
</dbReference>
<gene>
    <name evidence="15" type="ORF">CR938_11075</name>
</gene>
<dbReference type="SMART" id="SM00965">
    <property type="entry name" value="STN"/>
    <property type="match status" value="1"/>
</dbReference>
<dbReference type="OrthoDB" id="6276154at2"/>